<reference evidence="2 3" key="1">
    <citation type="journal article" date="2019" name="Indoor Air">
        <title>Impacts of indoor surface finishes on bacterial viability.</title>
        <authorList>
            <person name="Hu J."/>
            <person name="Maamar S.B."/>
            <person name="Glawe A.J."/>
            <person name="Gottel N."/>
            <person name="Gilbert J.A."/>
            <person name="Hartmann E.M."/>
        </authorList>
    </citation>
    <scope>NUCLEOTIDE SEQUENCE [LARGE SCALE GENOMIC DNA]</scope>
    <source>
        <strain evidence="2 3">AF060A6</strain>
    </source>
</reference>
<accession>A0A4S3PVT0</accession>
<keyword evidence="2" id="KW-0167">Capsid protein</keyword>
<gene>
    <name evidence="2" type="ORF">E1I69_06635</name>
</gene>
<dbReference type="GO" id="GO:0031160">
    <property type="term" value="C:spore wall"/>
    <property type="evidence" value="ECO:0007669"/>
    <property type="project" value="InterPro"/>
</dbReference>
<dbReference type="InterPro" id="IPR011428">
    <property type="entry name" value="Spore_coat_X/V"/>
</dbReference>
<evidence type="ECO:0000313" key="3">
    <source>
        <dbReference type="Proteomes" id="UP000306477"/>
    </source>
</evidence>
<dbReference type="EMBL" id="SLUB01000008">
    <property type="protein sequence ID" value="THE13585.1"/>
    <property type="molecule type" value="Genomic_DNA"/>
</dbReference>
<dbReference type="Proteomes" id="UP000306477">
    <property type="component" value="Unassembled WGS sequence"/>
</dbReference>
<organism evidence="2 3">
    <name type="scientific">Bacillus timonensis</name>
    <dbReference type="NCBI Taxonomy" id="1033734"/>
    <lineage>
        <taxon>Bacteria</taxon>
        <taxon>Bacillati</taxon>
        <taxon>Bacillota</taxon>
        <taxon>Bacilli</taxon>
        <taxon>Bacillales</taxon>
        <taxon>Bacillaceae</taxon>
        <taxon>Bacillus</taxon>
    </lineage>
</organism>
<sequence length="154" mass="17025">MNQETYRFNTADQNRWSALDPSSDHPCNINNDEIVQEATQAADNLQFNEELIFIKDSCDVTVTTTDTKAALNLQAALQAAIAVVVSISIADSSQAQRVTQELLQASRNRQISRQKTVIENSRNVNVTTTDTQVAVNVQLLLQILLALLVEVNIL</sequence>
<evidence type="ECO:0000313" key="2">
    <source>
        <dbReference type="EMBL" id="THE13585.1"/>
    </source>
</evidence>
<comment type="caution">
    <text evidence="2">The sequence shown here is derived from an EMBL/GenBank/DDBJ whole genome shotgun (WGS) entry which is preliminary data.</text>
</comment>
<feature type="domain" description="Spore coat protein X/V" evidence="1">
    <location>
        <begin position="97"/>
        <end position="153"/>
    </location>
</feature>
<evidence type="ECO:0000259" key="1">
    <source>
        <dbReference type="Pfam" id="PF07552"/>
    </source>
</evidence>
<feature type="domain" description="Spore coat protein X/V" evidence="1">
    <location>
        <begin position="32"/>
        <end position="89"/>
    </location>
</feature>
<proteinExistence type="predicted"/>
<dbReference type="GO" id="GO:0030435">
    <property type="term" value="P:sporulation resulting in formation of a cellular spore"/>
    <property type="evidence" value="ECO:0007669"/>
    <property type="project" value="InterPro"/>
</dbReference>
<protein>
    <submittedName>
        <fullName evidence="2">Spore coat protein</fullName>
    </submittedName>
</protein>
<keyword evidence="2" id="KW-0946">Virion</keyword>
<dbReference type="RefSeq" id="WP_136378818.1">
    <property type="nucleotide sequence ID" value="NZ_SLUB01000008.1"/>
</dbReference>
<dbReference type="Pfam" id="PF07552">
    <property type="entry name" value="Coat_X"/>
    <property type="match status" value="2"/>
</dbReference>
<dbReference type="OrthoDB" id="2680713at2"/>
<keyword evidence="3" id="KW-1185">Reference proteome</keyword>
<name>A0A4S3PVT0_9BACI</name>
<dbReference type="AlphaFoldDB" id="A0A4S3PVT0"/>